<keyword evidence="2" id="KW-1133">Transmembrane helix</keyword>
<evidence type="ECO:0000313" key="3">
    <source>
        <dbReference type="EMBL" id="AIT72057.1"/>
    </source>
</evidence>
<feature type="region of interest" description="Disordered" evidence="1">
    <location>
        <begin position="577"/>
        <end position="635"/>
    </location>
</feature>
<dbReference type="AlphaFoldDB" id="A0A097IYS1"/>
<feature type="region of interest" description="Disordered" evidence="1">
    <location>
        <begin position="393"/>
        <end position="414"/>
    </location>
</feature>
<feature type="compositionally biased region" description="Low complexity" evidence="1">
    <location>
        <begin position="483"/>
        <end position="492"/>
    </location>
</feature>
<feature type="compositionally biased region" description="Polar residues" evidence="1">
    <location>
        <begin position="469"/>
        <end position="482"/>
    </location>
</feature>
<dbReference type="EMBL" id="KM676011">
    <property type="protein sequence ID" value="AIT72057.1"/>
    <property type="molecule type" value="Genomic_DNA"/>
</dbReference>
<name>A0A097IYS1_HAMHA</name>
<feature type="compositionally biased region" description="Polar residues" evidence="1">
    <location>
        <begin position="149"/>
        <end position="160"/>
    </location>
</feature>
<keyword evidence="2" id="KW-0812">Transmembrane</keyword>
<accession>A0A097IYS1</accession>
<reference evidence="3" key="1">
    <citation type="journal article" date="2014" name="Eukaryot. Cell">
        <title>Hammondia hammondi harbors functional orthologs of the host-modulating effectors GRA15 and ROP16 but is distinguished from Toxoplasma gondii by a unique transcriptional profile.</title>
        <authorList>
            <person name="Walzer K.A."/>
            <person name="Wier G.M."/>
            <person name="Dam R.A."/>
            <person name="Srinivasan A.R."/>
            <person name="Borges A.L."/>
            <person name="English E.D."/>
            <person name="Herrmann D.C."/>
            <person name="Schares G."/>
            <person name="Dubey J.P."/>
            <person name="Boyle J.P."/>
        </authorList>
    </citation>
    <scope>NUCLEOTIDE SEQUENCE</scope>
    <source>
        <strain evidence="3">HhCatGer041</strain>
    </source>
</reference>
<feature type="region of interest" description="Disordered" evidence="1">
    <location>
        <begin position="78"/>
        <end position="211"/>
    </location>
</feature>
<feature type="region of interest" description="Disordered" evidence="1">
    <location>
        <begin position="237"/>
        <end position="332"/>
    </location>
</feature>
<feature type="compositionally biased region" description="Basic and acidic residues" evidence="1">
    <location>
        <begin position="189"/>
        <end position="199"/>
    </location>
</feature>
<feature type="region of interest" description="Disordered" evidence="1">
    <location>
        <begin position="364"/>
        <end position="383"/>
    </location>
</feature>
<feature type="compositionally biased region" description="Polar residues" evidence="1">
    <location>
        <begin position="99"/>
        <end position="115"/>
    </location>
</feature>
<gene>
    <name evidence="3" type="primary">GRA15</name>
</gene>
<feature type="region of interest" description="Disordered" evidence="1">
    <location>
        <begin position="462"/>
        <end position="523"/>
    </location>
</feature>
<evidence type="ECO:0000256" key="1">
    <source>
        <dbReference type="SAM" id="MobiDB-lite"/>
    </source>
</evidence>
<feature type="compositionally biased region" description="Basic and acidic residues" evidence="1">
    <location>
        <begin position="78"/>
        <end position="89"/>
    </location>
</feature>
<evidence type="ECO:0000256" key="2">
    <source>
        <dbReference type="SAM" id="Phobius"/>
    </source>
</evidence>
<dbReference type="VEuPathDB" id="ToxoDB:HHA_275470"/>
<proteinExistence type="predicted"/>
<feature type="compositionally biased region" description="Polar residues" evidence="1">
    <location>
        <begin position="178"/>
        <end position="187"/>
    </location>
</feature>
<feature type="transmembrane region" description="Helical" evidence="2">
    <location>
        <begin position="55"/>
        <end position="73"/>
    </location>
</feature>
<feature type="compositionally biased region" description="Low complexity" evidence="1">
    <location>
        <begin position="264"/>
        <end position="278"/>
    </location>
</feature>
<feature type="compositionally biased region" description="Polar residues" evidence="1">
    <location>
        <begin position="364"/>
        <end position="374"/>
    </location>
</feature>
<keyword evidence="2" id="KW-0472">Membrane</keyword>
<organism evidence="3">
    <name type="scientific">Hammondia hammondi</name>
    <name type="common">Parasitic protozoan</name>
    <dbReference type="NCBI Taxonomy" id="99158"/>
    <lineage>
        <taxon>Eukaryota</taxon>
        <taxon>Sar</taxon>
        <taxon>Alveolata</taxon>
        <taxon>Apicomplexa</taxon>
        <taxon>Conoidasida</taxon>
        <taxon>Coccidia</taxon>
        <taxon>Eucoccidiorida</taxon>
        <taxon>Eimeriorina</taxon>
        <taxon>Sarcocystidae</taxon>
        <taxon>Hammondia</taxon>
    </lineage>
</organism>
<sequence>MVTTTTPTPPRGAPAVVPIFDDVYQMNPQVFRSRFSRRHRARRGASSKSRSKIRWLGYLSVLAAVILLGAYAVRRISRDPSDSVQEARRGGRIPGSVAHGTTSLNAESSTGTQVNGGYVAETSADGTFESEQTENREDARFSTRIPIHVTTSPSPFSTRQAAKERSSSPRHRKISEGAQRTPTSPTHAQRKDSDNDSRDPSTLIPSPSTNTFNMNFYIIGASSSALDSVLRHTPDTQAAVVSPPRTPAAAPTVETVPGVRTHSTPTTLTLPTAPTTATSNHMHTSATPSPPERPRNFPGGLMRQNGMVEETPLTTSDAGIPGPPQSPQHLGTEARFTPSNLLKSPQTPQTPTFHSIDPVVGSTGHSVAVGSQSPAGGPLTDSRIPAALTHISSSSSHADPLETSEHPQSVPSLHPLISGIQDAVKSQLPLSQQETLPVVEKATLFEPQQTPPWMDETAAATVTLPPSQPGSHTQPITSANTLPSRSGGVSAVPGPPGTETPRQPQVPGENSYYSAPSEPYPTPDMSPLIRGTHSGAETVECGVNASSEGLVAGVPSSKSAETAQTGQGAEIILSPVFLRPQEQSPHSMPFPGARRFGSRELQRTLSDPGPQREGATQADGSGAGDPRGTQSAVTP</sequence>
<protein>
    <submittedName>
        <fullName evidence="3">Dense granule protein 15</fullName>
    </submittedName>
</protein>